<reference evidence="4 5" key="1">
    <citation type="submission" date="2024-11" db="EMBL/GenBank/DDBJ databases">
        <title>Chromosome-level genome assembly of the freshwater bivalve Anodonta woodiana.</title>
        <authorList>
            <person name="Chen X."/>
        </authorList>
    </citation>
    <scope>NUCLEOTIDE SEQUENCE [LARGE SCALE GENOMIC DNA]</scope>
    <source>
        <strain evidence="4">MN2024</strain>
        <tissue evidence="4">Gills</tissue>
    </source>
</reference>
<feature type="domain" description="Deoxyribonuclease NucA/NucB" evidence="2">
    <location>
        <begin position="258"/>
        <end position="343"/>
    </location>
</feature>
<gene>
    <name evidence="3" type="ORF">ACJMK2_021779</name>
    <name evidence="4" type="ORF">ACJMK2_021814</name>
</gene>
<evidence type="ECO:0000259" key="2">
    <source>
        <dbReference type="Pfam" id="PF14040"/>
    </source>
</evidence>
<sequence>MSSCKHIVGDRLRAQRIEEIGAREYIEFIITHPLNKDRPASTLLGTPLTEEEISTTLLPVAGNVDASHLQPVSRLYQVTDGLKTLESDVFPLKDLWLIPGYYLMSLKEAVETVSTMKQASVVWKPSWLPFFSSRAGDFIVYDTQNGHVYKIFMKESLGSELASSMEEFLKELVQKFRNGIIFIDDDGLLHETLWKNDVLGTKPQNSFNLHVDRISEEINLHDNVNSPRPDRRFLFAKNLVFSCTNMPHVCQNIKNAITNNGKPQTLQRITDANQISTNRRLACGKVSCKTGDSCDEYPFASTTQGGTGATTLCVPLSENNSQGGQLSSFYTRQNVANGDTFHVQTPP</sequence>
<accession>A0ABD3TIE3</accession>
<dbReference type="InterPro" id="IPR037883">
    <property type="entry name" value="Knr4/Smi1-like_sf"/>
</dbReference>
<dbReference type="InterPro" id="IPR018958">
    <property type="entry name" value="Knr4/Smi1-like_dom"/>
</dbReference>
<evidence type="ECO:0000313" key="3">
    <source>
        <dbReference type="EMBL" id="KAL3836346.1"/>
    </source>
</evidence>
<name>A0ABD3TIE3_SINWO</name>
<feature type="domain" description="Knr4/Smi1-like" evidence="1">
    <location>
        <begin position="75"/>
        <end position="170"/>
    </location>
</feature>
<organism evidence="4 5">
    <name type="scientific">Sinanodonta woodiana</name>
    <name type="common">Chinese pond mussel</name>
    <name type="synonym">Anodonta woodiana</name>
    <dbReference type="NCBI Taxonomy" id="1069815"/>
    <lineage>
        <taxon>Eukaryota</taxon>
        <taxon>Metazoa</taxon>
        <taxon>Spiralia</taxon>
        <taxon>Lophotrochozoa</taxon>
        <taxon>Mollusca</taxon>
        <taxon>Bivalvia</taxon>
        <taxon>Autobranchia</taxon>
        <taxon>Heteroconchia</taxon>
        <taxon>Palaeoheterodonta</taxon>
        <taxon>Unionida</taxon>
        <taxon>Unionoidea</taxon>
        <taxon>Unionidae</taxon>
        <taxon>Unioninae</taxon>
        <taxon>Sinanodonta</taxon>
    </lineage>
</organism>
<keyword evidence="5" id="KW-1185">Reference proteome</keyword>
<comment type="caution">
    <text evidence="4">The sequence shown here is derived from an EMBL/GenBank/DDBJ whole genome shotgun (WGS) entry which is preliminary data.</text>
</comment>
<protein>
    <submittedName>
        <fullName evidence="4">Uncharacterized protein</fullName>
    </submittedName>
</protein>
<dbReference type="AlphaFoldDB" id="A0ABD3TIE3"/>
<dbReference type="InterPro" id="IPR029476">
    <property type="entry name" value="DNase_NucA_NucB"/>
</dbReference>
<dbReference type="SUPFAM" id="SSF160631">
    <property type="entry name" value="SMI1/KNR4-like"/>
    <property type="match status" value="1"/>
</dbReference>
<proteinExistence type="predicted"/>
<dbReference type="Pfam" id="PF09346">
    <property type="entry name" value="SMI1_KNR4"/>
    <property type="match status" value="1"/>
</dbReference>
<dbReference type="Pfam" id="PF14040">
    <property type="entry name" value="DNase_NucA_NucB"/>
    <property type="match status" value="1"/>
</dbReference>
<evidence type="ECO:0000259" key="1">
    <source>
        <dbReference type="Pfam" id="PF09346"/>
    </source>
</evidence>
<evidence type="ECO:0000313" key="5">
    <source>
        <dbReference type="Proteomes" id="UP001634394"/>
    </source>
</evidence>
<evidence type="ECO:0000313" key="4">
    <source>
        <dbReference type="EMBL" id="KAL3836381.1"/>
    </source>
</evidence>
<dbReference type="EMBL" id="JBJQND010000018">
    <property type="protein sequence ID" value="KAL3836346.1"/>
    <property type="molecule type" value="Genomic_DNA"/>
</dbReference>
<dbReference type="EMBL" id="JBJQND010000018">
    <property type="protein sequence ID" value="KAL3836381.1"/>
    <property type="molecule type" value="Genomic_DNA"/>
</dbReference>
<dbReference type="Proteomes" id="UP001634394">
    <property type="component" value="Unassembled WGS sequence"/>
</dbReference>